<keyword evidence="4" id="KW-1185">Reference proteome</keyword>
<dbReference type="OrthoDB" id="9803739at2"/>
<gene>
    <name evidence="3" type="primary">ygeA</name>
    <name evidence="3" type="ORF">PbJCM13498_31330</name>
</gene>
<proteinExistence type="inferred from homology"/>
<evidence type="ECO:0000256" key="1">
    <source>
        <dbReference type="ARBA" id="ARBA00007847"/>
    </source>
</evidence>
<comment type="similarity">
    <text evidence="1">Belongs to the aspartate/glutamate racemases family.</text>
</comment>
<comment type="caution">
    <text evidence="3">The sequence shown here is derived from an EMBL/GenBank/DDBJ whole genome shotgun (WGS) entry which is preliminary data.</text>
</comment>
<evidence type="ECO:0000256" key="2">
    <source>
        <dbReference type="ARBA" id="ARBA00023235"/>
    </source>
</evidence>
<dbReference type="InterPro" id="IPR001920">
    <property type="entry name" value="Asp/Glu_race"/>
</dbReference>
<organism evidence="3 4">
    <name type="scientific">Prolixibacter bellariivorans</name>
    <dbReference type="NCBI Taxonomy" id="314319"/>
    <lineage>
        <taxon>Bacteria</taxon>
        <taxon>Pseudomonadati</taxon>
        <taxon>Bacteroidota</taxon>
        <taxon>Bacteroidia</taxon>
        <taxon>Marinilabiliales</taxon>
        <taxon>Prolixibacteraceae</taxon>
        <taxon>Prolixibacter</taxon>
    </lineage>
</organism>
<keyword evidence="2" id="KW-0413">Isomerase</keyword>
<reference evidence="3 4" key="1">
    <citation type="submission" date="2019-10" db="EMBL/GenBank/DDBJ databases">
        <title>Prolixibacter strains distinguished by the presence of nitrate reductase genes were adept at nitrate-dependent anaerobic corrosion of metallic iron and carbon steel.</title>
        <authorList>
            <person name="Iino T."/>
            <person name="Shono N."/>
            <person name="Ito K."/>
            <person name="Nakamura R."/>
            <person name="Sueoka K."/>
            <person name="Harayama S."/>
            <person name="Ohkuma M."/>
        </authorList>
    </citation>
    <scope>NUCLEOTIDE SEQUENCE [LARGE SCALE GENOMIC DNA]</scope>
    <source>
        <strain evidence="3 4">JCM 13498</strain>
    </source>
</reference>
<dbReference type="Pfam" id="PF01177">
    <property type="entry name" value="Asp_Glu_race"/>
    <property type="match status" value="1"/>
</dbReference>
<sequence>MKTIGLFGGTGWVSTLEYYRYLNQGANERLGGLSSARIFMHSVNFAELNELKKQGPQEVYAYIKTNLLRLIDAGADFVMLGANTLHLHADKLMTELPVPLLHIADATAEAIKAKGFQKVGLLGTMLTMEKDFYKKRLAKHGIEVLVPEKEDRQFIDHVIWHELEKEIFSATSKSRFLEIMNQLAEKGAEGMILGCTEIPLLIHQEDTRLALFDTLKIHAEAAVEFALKD</sequence>
<dbReference type="InterPro" id="IPR015942">
    <property type="entry name" value="Asp/Glu/hydantoin_racemase"/>
</dbReference>
<dbReference type="PANTHER" id="PTHR21198:SF7">
    <property type="entry name" value="ASPARTATE-GLUTAMATE RACEMASE FAMILY"/>
    <property type="match status" value="1"/>
</dbReference>
<protein>
    <submittedName>
        <fullName evidence="3">Aspartate racemase</fullName>
    </submittedName>
</protein>
<dbReference type="SUPFAM" id="SSF53681">
    <property type="entry name" value="Aspartate/glutamate racemase"/>
    <property type="match status" value="2"/>
</dbReference>
<dbReference type="EMBL" id="BLAX01000001">
    <property type="protein sequence ID" value="GET34270.1"/>
    <property type="molecule type" value="Genomic_DNA"/>
</dbReference>
<dbReference type="GO" id="GO:0047661">
    <property type="term" value="F:amino-acid racemase activity"/>
    <property type="evidence" value="ECO:0007669"/>
    <property type="project" value="InterPro"/>
</dbReference>
<dbReference type="RefSeq" id="WP_025865317.1">
    <property type="nucleotide sequence ID" value="NZ_BLAX01000001.1"/>
</dbReference>
<dbReference type="InterPro" id="IPR033134">
    <property type="entry name" value="Asp/Glu_racemase_AS_2"/>
</dbReference>
<dbReference type="Proteomes" id="UP000391834">
    <property type="component" value="Unassembled WGS sequence"/>
</dbReference>
<dbReference type="NCBIfam" id="TIGR00035">
    <property type="entry name" value="asp_race"/>
    <property type="match status" value="1"/>
</dbReference>
<dbReference type="PANTHER" id="PTHR21198">
    <property type="entry name" value="GLUTAMATE RACEMASE"/>
    <property type="match status" value="1"/>
</dbReference>
<accession>A0A5M4B275</accession>
<dbReference type="InterPro" id="IPR004380">
    <property type="entry name" value="Asp_race"/>
</dbReference>
<evidence type="ECO:0000313" key="3">
    <source>
        <dbReference type="EMBL" id="GET34270.1"/>
    </source>
</evidence>
<dbReference type="PROSITE" id="PS00924">
    <property type="entry name" value="ASP_GLU_RACEMASE_2"/>
    <property type="match status" value="1"/>
</dbReference>
<dbReference type="Gene3D" id="3.40.50.1860">
    <property type="match status" value="2"/>
</dbReference>
<dbReference type="AlphaFoldDB" id="A0A5M4B275"/>
<name>A0A5M4B275_9BACT</name>
<evidence type="ECO:0000313" key="4">
    <source>
        <dbReference type="Proteomes" id="UP000391834"/>
    </source>
</evidence>